<dbReference type="InterPro" id="IPR006015">
    <property type="entry name" value="Universal_stress_UspA"/>
</dbReference>
<comment type="similarity">
    <text evidence="1 2">Belongs to the universal stress protein A family.</text>
</comment>
<evidence type="ECO:0000256" key="2">
    <source>
        <dbReference type="PIRNR" id="PIRNR006276"/>
    </source>
</evidence>
<dbReference type="PIRSF" id="PIRSF006276">
    <property type="entry name" value="UspA"/>
    <property type="match status" value="1"/>
</dbReference>
<dbReference type="SUPFAM" id="SSF52402">
    <property type="entry name" value="Adenine nucleotide alpha hydrolases-like"/>
    <property type="match status" value="1"/>
</dbReference>
<accession>A0ABZ2K651</accession>
<reference evidence="4 5" key="1">
    <citation type="submission" date="2021-12" db="EMBL/GenBank/DDBJ databases">
        <title>Discovery of the Pendulisporaceae a myxobacterial family with distinct sporulation behavior and unique specialized metabolism.</title>
        <authorList>
            <person name="Garcia R."/>
            <person name="Popoff A."/>
            <person name="Bader C.D."/>
            <person name="Loehr J."/>
            <person name="Walesch S."/>
            <person name="Walt C."/>
            <person name="Boldt J."/>
            <person name="Bunk B."/>
            <person name="Haeckl F.J.F.P.J."/>
            <person name="Gunesch A.P."/>
            <person name="Birkelbach J."/>
            <person name="Nuebel U."/>
            <person name="Pietschmann T."/>
            <person name="Bach T."/>
            <person name="Mueller R."/>
        </authorList>
    </citation>
    <scope>NUCLEOTIDE SEQUENCE [LARGE SCALE GENOMIC DNA]</scope>
    <source>
        <strain evidence="4 5">MSr12523</strain>
    </source>
</reference>
<protein>
    <recommendedName>
        <fullName evidence="2">Universal stress protein</fullName>
    </recommendedName>
</protein>
<feature type="domain" description="UspA" evidence="3">
    <location>
        <begin position="4"/>
        <end position="139"/>
    </location>
</feature>
<dbReference type="InterPro" id="IPR006016">
    <property type="entry name" value="UspA"/>
</dbReference>
<dbReference type="PANTHER" id="PTHR46268">
    <property type="entry name" value="STRESS RESPONSE PROTEIN NHAX"/>
    <property type="match status" value="1"/>
</dbReference>
<dbReference type="Proteomes" id="UP001379533">
    <property type="component" value="Chromosome"/>
</dbReference>
<organism evidence="4 5">
    <name type="scientific">Pendulispora brunnea</name>
    <dbReference type="NCBI Taxonomy" id="2905690"/>
    <lineage>
        <taxon>Bacteria</taxon>
        <taxon>Pseudomonadati</taxon>
        <taxon>Myxococcota</taxon>
        <taxon>Myxococcia</taxon>
        <taxon>Myxococcales</taxon>
        <taxon>Sorangiineae</taxon>
        <taxon>Pendulisporaceae</taxon>
        <taxon>Pendulispora</taxon>
    </lineage>
</organism>
<proteinExistence type="inferred from homology"/>
<sequence length="149" mass="16573">MRGYTHILIPVDFTETTSDVIDTAIAIAEKFDAKITVMHAFFVYPFAYAGGLYVPSEDITRKAQEVLDATRNDIRLRYPNTDSVLATTDARDAILEIARTRGADLIVMGTHGRRGVSRALLGSVAEHVVRFSPIHVLTVSRRNEPKEKT</sequence>
<evidence type="ECO:0000259" key="3">
    <source>
        <dbReference type="Pfam" id="PF00582"/>
    </source>
</evidence>
<dbReference type="PRINTS" id="PR01438">
    <property type="entry name" value="UNVRSLSTRESS"/>
</dbReference>
<keyword evidence="2" id="KW-0963">Cytoplasm</keyword>
<evidence type="ECO:0000313" key="4">
    <source>
        <dbReference type="EMBL" id="WXA93559.1"/>
    </source>
</evidence>
<keyword evidence="5" id="KW-1185">Reference proteome</keyword>
<gene>
    <name evidence="4" type="ORF">LZC95_44795</name>
</gene>
<comment type="subcellular location">
    <subcellularLocation>
        <location evidence="2">Cytoplasm</location>
    </subcellularLocation>
</comment>
<dbReference type="PANTHER" id="PTHR46268:SF6">
    <property type="entry name" value="UNIVERSAL STRESS PROTEIN UP12"/>
    <property type="match status" value="1"/>
</dbReference>
<dbReference type="Pfam" id="PF00582">
    <property type="entry name" value="Usp"/>
    <property type="match status" value="1"/>
</dbReference>
<dbReference type="CDD" id="cd00293">
    <property type="entry name" value="USP-like"/>
    <property type="match status" value="1"/>
</dbReference>
<evidence type="ECO:0000256" key="1">
    <source>
        <dbReference type="ARBA" id="ARBA00008791"/>
    </source>
</evidence>
<dbReference type="Gene3D" id="3.40.50.620">
    <property type="entry name" value="HUPs"/>
    <property type="match status" value="1"/>
</dbReference>
<name>A0ABZ2K651_9BACT</name>
<dbReference type="EMBL" id="CP089982">
    <property type="protein sequence ID" value="WXA93559.1"/>
    <property type="molecule type" value="Genomic_DNA"/>
</dbReference>
<dbReference type="RefSeq" id="WP_394844159.1">
    <property type="nucleotide sequence ID" value="NZ_CP089982.1"/>
</dbReference>
<dbReference type="InterPro" id="IPR014729">
    <property type="entry name" value="Rossmann-like_a/b/a_fold"/>
</dbReference>
<evidence type="ECO:0000313" key="5">
    <source>
        <dbReference type="Proteomes" id="UP001379533"/>
    </source>
</evidence>